<dbReference type="EMBL" id="MU004195">
    <property type="protein sequence ID" value="KAF2491471.1"/>
    <property type="molecule type" value="Genomic_DNA"/>
</dbReference>
<feature type="region of interest" description="Disordered" evidence="1">
    <location>
        <begin position="276"/>
        <end position="314"/>
    </location>
</feature>
<gene>
    <name evidence="2" type="ORF">BU16DRAFT_594413</name>
</gene>
<dbReference type="Proteomes" id="UP000799750">
    <property type="component" value="Unassembled WGS sequence"/>
</dbReference>
<proteinExistence type="predicted"/>
<evidence type="ECO:0000313" key="2">
    <source>
        <dbReference type="EMBL" id="KAF2491471.1"/>
    </source>
</evidence>
<evidence type="ECO:0008006" key="4">
    <source>
        <dbReference type="Google" id="ProtNLM"/>
    </source>
</evidence>
<evidence type="ECO:0000256" key="1">
    <source>
        <dbReference type="SAM" id="MobiDB-lite"/>
    </source>
</evidence>
<dbReference type="AlphaFoldDB" id="A0A6A6QH05"/>
<dbReference type="OrthoDB" id="3798608at2759"/>
<name>A0A6A6QH05_9PEZI</name>
<feature type="compositionally biased region" description="Polar residues" evidence="1">
    <location>
        <begin position="280"/>
        <end position="296"/>
    </location>
</feature>
<organism evidence="2 3">
    <name type="scientific">Lophium mytilinum</name>
    <dbReference type="NCBI Taxonomy" id="390894"/>
    <lineage>
        <taxon>Eukaryota</taxon>
        <taxon>Fungi</taxon>
        <taxon>Dikarya</taxon>
        <taxon>Ascomycota</taxon>
        <taxon>Pezizomycotina</taxon>
        <taxon>Dothideomycetes</taxon>
        <taxon>Pleosporomycetidae</taxon>
        <taxon>Mytilinidiales</taxon>
        <taxon>Mytilinidiaceae</taxon>
        <taxon>Lophium</taxon>
    </lineage>
</organism>
<keyword evidence="3" id="KW-1185">Reference proteome</keyword>
<evidence type="ECO:0000313" key="3">
    <source>
        <dbReference type="Proteomes" id="UP000799750"/>
    </source>
</evidence>
<accession>A0A6A6QH05</accession>
<protein>
    <recommendedName>
        <fullName evidence="4">Fungal N-terminal domain-containing protein</fullName>
    </recommendedName>
</protein>
<sequence length="1149" mass="131595">MSDPLSVAGSAAGIASLGIQVCQSLVWYLRSIEGRRQRIADDLKEVQRLVSIFYSLNDILPEIERRGTAESATIRTCLGDSEEKLLELQQLLIKWRGPESRTSTKQKVKEAGRILIHPFQEGKLDLLRQTLQNLLDNLKSAIEVATLKFGVTHFDETLTIRTHIEGLEASSHLQSASVRDLHTKIQENADQLQSLQRNVTDSLATIESGVLRTEWRVWDLGQNMSGRFTLMHTDVTSIASTSSVMADRLMEVMEKTNQMYEIMKQNEENLERYHMRPQCPDSSNLQQPGSRGSSFEQRPEFTLSKDTASTGAVRACPTPKPPMCACPSESRPVTYSYSFWGMKFHYDYQQPSKHHRGCKFFGIDSKSQRNINAQIPIKMARFFTRITYVCMAYTNGSSDLGISVRLKNVVRKCDSPIYDEFVNLLFLYDSEQHSKAYEDIISQIESCERAVLSMYRDGRASPSDRDEEGRSHAMMFVDTILWRNTLEVISSHHSVMAAVLQILQTIVNIVQGEEEKVALGRLVLDLSQGNVVQDQWLNKRMMTSYLADVFEFDLNDLFEWVTRFDAIPSLSRLLVVEKLDVSPMARAILSRSLVDLNHHISRDPEAPMEKFEGFTTLQLCASWPQGLQMLLTTDAKSLIDSDYSDYQLMLPVVLAIGQDCAESVDLLMKAGCTFAFNWENQLPFEKATRECATAIVSNLADRRRRLLELAQRELGSLQHTSSSHVPDGAAAYLCKALDEAGIFIPPSLRVGPRHATMYHYPVIPIHHFRIFFEEGFRDFKSHDDMGLTPIMVWRTQFFLIDIFKTDAEQIVAMLLWLHEQGLLDQTPEDPWRMGLNVHATGWHYIAAMSGEDYENWGTYRDLEDSPPGKIIQQYLLPWKIVRELSLVTVRDNCSCWCNPEGKGCSPLKSLWNAHADRHGVTRSLKAERTGDFLRHIIFHYEFDIAGVEDSELVNLPLELVRLLTFEALEMTHTCCSLKKVSLDRKRIYTYSDWKEDPSEYSKAPYVIANRHRSIIRRIRSDDQERKNAHQLNELMEEFIGQMKTLEPSPKALEIFIWGYWRRRISELFVVNSVILHETEEVLSDVKTYVLPKRLVRFLGDEFDLLRPDAQAIPKNEENVEDIGVSRHCHWCDSFEQECSDAFDGGKDND</sequence>
<reference evidence="2" key="1">
    <citation type="journal article" date="2020" name="Stud. Mycol.">
        <title>101 Dothideomycetes genomes: a test case for predicting lifestyles and emergence of pathogens.</title>
        <authorList>
            <person name="Haridas S."/>
            <person name="Albert R."/>
            <person name="Binder M."/>
            <person name="Bloem J."/>
            <person name="Labutti K."/>
            <person name="Salamov A."/>
            <person name="Andreopoulos B."/>
            <person name="Baker S."/>
            <person name="Barry K."/>
            <person name="Bills G."/>
            <person name="Bluhm B."/>
            <person name="Cannon C."/>
            <person name="Castanera R."/>
            <person name="Culley D."/>
            <person name="Daum C."/>
            <person name="Ezra D."/>
            <person name="Gonzalez J."/>
            <person name="Henrissat B."/>
            <person name="Kuo A."/>
            <person name="Liang C."/>
            <person name="Lipzen A."/>
            <person name="Lutzoni F."/>
            <person name="Magnuson J."/>
            <person name="Mondo S."/>
            <person name="Nolan M."/>
            <person name="Ohm R."/>
            <person name="Pangilinan J."/>
            <person name="Park H.-J."/>
            <person name="Ramirez L."/>
            <person name="Alfaro M."/>
            <person name="Sun H."/>
            <person name="Tritt A."/>
            <person name="Yoshinaga Y."/>
            <person name="Zwiers L.-H."/>
            <person name="Turgeon B."/>
            <person name="Goodwin S."/>
            <person name="Spatafora J."/>
            <person name="Crous P."/>
            <person name="Grigoriev I."/>
        </authorList>
    </citation>
    <scope>NUCLEOTIDE SEQUENCE</scope>
    <source>
        <strain evidence="2">CBS 269.34</strain>
    </source>
</reference>